<accession>A0ABW0SZT8</accession>
<dbReference type="Proteomes" id="UP001596111">
    <property type="component" value="Unassembled WGS sequence"/>
</dbReference>
<reference evidence="2" key="1">
    <citation type="journal article" date="2019" name="Int. J. Syst. Evol. Microbiol.">
        <title>The Global Catalogue of Microorganisms (GCM) 10K type strain sequencing project: providing services to taxonomists for standard genome sequencing and annotation.</title>
        <authorList>
            <consortium name="The Broad Institute Genomics Platform"/>
            <consortium name="The Broad Institute Genome Sequencing Center for Infectious Disease"/>
            <person name="Wu L."/>
            <person name="Ma J."/>
        </authorList>
    </citation>
    <scope>NUCLEOTIDE SEQUENCE [LARGE SCALE GENOMIC DNA]</scope>
    <source>
        <strain evidence="2">CGMCC 1.13587</strain>
    </source>
</reference>
<evidence type="ECO:0000313" key="1">
    <source>
        <dbReference type="EMBL" id="MFC5581780.1"/>
    </source>
</evidence>
<name>A0ABW0SZT8_9GAMM</name>
<dbReference type="RefSeq" id="WP_377327248.1">
    <property type="nucleotide sequence ID" value="NZ_JBHSNG010000011.1"/>
</dbReference>
<gene>
    <name evidence="1" type="ORF">ACFPPB_11720</name>
</gene>
<comment type="caution">
    <text evidence="1">The sequence shown here is derived from an EMBL/GenBank/DDBJ whole genome shotgun (WGS) entry which is preliminary data.</text>
</comment>
<sequence length="62" mass="6902">MQTLLAHSAFWRGVVLFAGMLSGKISRDSKTGRVRHDELVSWSSGARSRREDEAARSQGAFH</sequence>
<protein>
    <submittedName>
        <fullName evidence="1">Uncharacterized protein</fullName>
    </submittedName>
</protein>
<dbReference type="EMBL" id="JBHSNG010000011">
    <property type="protein sequence ID" value="MFC5581780.1"/>
    <property type="molecule type" value="Genomic_DNA"/>
</dbReference>
<keyword evidence="2" id="KW-1185">Reference proteome</keyword>
<evidence type="ECO:0000313" key="2">
    <source>
        <dbReference type="Proteomes" id="UP001596111"/>
    </source>
</evidence>
<proteinExistence type="predicted"/>
<organism evidence="1 2">
    <name type="scientific">Rhodanobacter terrae</name>
    <dbReference type="NCBI Taxonomy" id="418647"/>
    <lineage>
        <taxon>Bacteria</taxon>
        <taxon>Pseudomonadati</taxon>
        <taxon>Pseudomonadota</taxon>
        <taxon>Gammaproteobacteria</taxon>
        <taxon>Lysobacterales</taxon>
        <taxon>Rhodanobacteraceae</taxon>
        <taxon>Rhodanobacter</taxon>
    </lineage>
</organism>